<dbReference type="InterPro" id="IPR011009">
    <property type="entry name" value="Kinase-like_dom_sf"/>
</dbReference>
<evidence type="ECO:0000256" key="3">
    <source>
        <dbReference type="ARBA" id="ARBA00022475"/>
    </source>
</evidence>
<proteinExistence type="predicted"/>
<dbReference type="PANTHER" id="PTHR43289">
    <property type="entry name" value="MITOGEN-ACTIVATED PROTEIN KINASE KINASE KINASE 20-RELATED"/>
    <property type="match status" value="1"/>
</dbReference>
<dbReference type="Pfam" id="PF14032">
    <property type="entry name" value="PknH_C"/>
    <property type="match status" value="1"/>
</dbReference>
<dbReference type="SUPFAM" id="SSF56112">
    <property type="entry name" value="Protein kinase-like (PK-like)"/>
    <property type="match status" value="1"/>
</dbReference>
<dbReference type="GO" id="GO:0004674">
    <property type="term" value="F:protein serine/threonine kinase activity"/>
    <property type="evidence" value="ECO:0007669"/>
    <property type="project" value="UniProtKB-KW"/>
</dbReference>
<evidence type="ECO:0000256" key="14">
    <source>
        <dbReference type="SAM" id="MobiDB-lite"/>
    </source>
</evidence>
<dbReference type="InterPro" id="IPR026954">
    <property type="entry name" value="PknH-like_Extracell"/>
</dbReference>
<dbReference type="Pfam" id="PF00069">
    <property type="entry name" value="Pkinase"/>
    <property type="match status" value="1"/>
</dbReference>
<dbReference type="GO" id="GO:0005524">
    <property type="term" value="F:ATP binding"/>
    <property type="evidence" value="ECO:0007669"/>
    <property type="project" value="UniProtKB-KW"/>
</dbReference>
<comment type="subcellular location">
    <subcellularLocation>
        <location evidence="1">Cell membrane</location>
        <topology evidence="1">Single-pass membrane protein</topology>
    </subcellularLocation>
</comment>
<dbReference type="Gene3D" id="1.10.510.10">
    <property type="entry name" value="Transferase(Phosphotransferase) domain 1"/>
    <property type="match status" value="1"/>
</dbReference>
<evidence type="ECO:0000256" key="7">
    <source>
        <dbReference type="ARBA" id="ARBA00022741"/>
    </source>
</evidence>
<dbReference type="Gene3D" id="3.30.200.20">
    <property type="entry name" value="Phosphorylase Kinase, domain 1"/>
    <property type="match status" value="1"/>
</dbReference>
<sequence>MADNTLAQGAVFAGYRIERVLGAGGMGVVYLARNPVLPRSDALKILPVEMSRDDNFRARFVREADVAAGLTHPNIVQIYRRGEADGQLWIAMQFVDGTDAENALRAGTMTPQRAVHIVTEVAKALDHAHSRNVVHRDVKPANFLLSAEDGDAERVLLADFGIARALDDATSLTAAGSVMATVSYAAPEVLSGGVADGRTDIYALGCTLYRLLTGQAPYQGDDVAAVMMAHLQQPPPLVSATRPGLPAALDGVVATAMAKDPAQRYRTAREFAKAATAALTGGYGAERSAGPPPLTTGTTTGRYPAATGPYPGPAAPAPRRSRTRLIVTVAAVLALAAAAVVGVAATRRGGAEQPPPVASTADPAPMPDAELPGLLSSAQELSELAGVKLRTDPAVPVLASDYLQLADPRCAAAFAPGQLNEYRGSGWIASRYQAFTEIPPIKNAIGLSVFGQQIVVGFDTAGAAATFAEQQRAHWQDCSNGLIQLRSSDPAKPPMTIQVGGLTVTDDDILMLPQSLEGAQGMVCGRSLTHRNNVVVDVTLCGFDDAAEQTAQLARSIRDRIPGA</sequence>
<evidence type="ECO:0000256" key="1">
    <source>
        <dbReference type="ARBA" id="ARBA00004162"/>
    </source>
</evidence>
<dbReference type="PROSITE" id="PS50011">
    <property type="entry name" value="PROTEIN_KINASE_DOM"/>
    <property type="match status" value="1"/>
</dbReference>
<comment type="catalytic activity">
    <reaction evidence="12">
        <text>L-threonyl-[protein] + ATP = O-phospho-L-threonyl-[protein] + ADP + H(+)</text>
        <dbReference type="Rhea" id="RHEA:46608"/>
        <dbReference type="Rhea" id="RHEA-COMP:11060"/>
        <dbReference type="Rhea" id="RHEA-COMP:11605"/>
        <dbReference type="ChEBI" id="CHEBI:15378"/>
        <dbReference type="ChEBI" id="CHEBI:30013"/>
        <dbReference type="ChEBI" id="CHEBI:30616"/>
        <dbReference type="ChEBI" id="CHEBI:61977"/>
        <dbReference type="ChEBI" id="CHEBI:456216"/>
        <dbReference type="EC" id="2.7.11.1"/>
    </reaction>
</comment>
<organism evidence="15 16">
    <name type="scientific">Mycolicibacterium fallax</name>
    <name type="common">Mycobacterium fallax</name>
    <dbReference type="NCBI Taxonomy" id="1793"/>
    <lineage>
        <taxon>Bacteria</taxon>
        <taxon>Bacillati</taxon>
        <taxon>Actinomycetota</taxon>
        <taxon>Actinomycetes</taxon>
        <taxon>Mycobacteriales</taxon>
        <taxon>Mycobacteriaceae</taxon>
        <taxon>Mycolicibacterium</taxon>
    </lineage>
</organism>
<evidence type="ECO:0000256" key="12">
    <source>
        <dbReference type="ARBA" id="ARBA00047899"/>
    </source>
</evidence>
<feature type="region of interest" description="Disordered" evidence="14">
    <location>
        <begin position="282"/>
        <end position="320"/>
    </location>
</feature>
<protein>
    <recommendedName>
        <fullName evidence="2">non-specific serine/threonine protein kinase</fullName>
        <ecNumber evidence="2">2.7.11.1</ecNumber>
    </recommendedName>
</protein>
<dbReference type="FunFam" id="1.10.510.10:FF:000021">
    <property type="entry name" value="Serine/threonine protein kinase"/>
    <property type="match status" value="1"/>
</dbReference>
<dbReference type="Gene3D" id="3.40.1000.70">
    <property type="entry name" value="PknH-like extracellular domain"/>
    <property type="match status" value="1"/>
</dbReference>
<dbReference type="OrthoDB" id="5622056at2"/>
<dbReference type="EMBL" id="LQOJ01000041">
    <property type="protein sequence ID" value="ORV02457.1"/>
    <property type="molecule type" value="Genomic_DNA"/>
</dbReference>
<dbReference type="RefSeq" id="WP_085096514.1">
    <property type="nucleotide sequence ID" value="NZ_AP022603.1"/>
</dbReference>
<keyword evidence="16" id="KW-1185">Reference proteome</keyword>
<dbReference type="GO" id="GO:0080090">
    <property type="term" value="P:regulation of primary metabolic process"/>
    <property type="evidence" value="ECO:0007669"/>
    <property type="project" value="UniProtKB-ARBA"/>
</dbReference>
<keyword evidence="11" id="KW-0472">Membrane</keyword>
<comment type="caution">
    <text evidence="15">The sequence shown here is derived from an EMBL/GenBank/DDBJ whole genome shotgun (WGS) entry which is preliminary data.</text>
</comment>
<dbReference type="STRING" id="1793.AWC04_12200"/>
<keyword evidence="5" id="KW-0808">Transferase</keyword>
<keyword evidence="10" id="KW-1133">Transmembrane helix</keyword>
<keyword evidence="9" id="KW-0067">ATP-binding</keyword>
<dbReference type="AlphaFoldDB" id="A0A1X1RB08"/>
<evidence type="ECO:0000256" key="2">
    <source>
        <dbReference type="ARBA" id="ARBA00012513"/>
    </source>
</evidence>
<dbReference type="InterPro" id="IPR008271">
    <property type="entry name" value="Ser/Thr_kinase_AS"/>
</dbReference>
<dbReference type="SMART" id="SM00220">
    <property type="entry name" value="S_TKc"/>
    <property type="match status" value="1"/>
</dbReference>
<keyword evidence="8" id="KW-0418">Kinase</keyword>
<comment type="catalytic activity">
    <reaction evidence="13">
        <text>L-seryl-[protein] + ATP = O-phospho-L-seryl-[protein] + ADP + H(+)</text>
        <dbReference type="Rhea" id="RHEA:17989"/>
        <dbReference type="Rhea" id="RHEA-COMP:9863"/>
        <dbReference type="Rhea" id="RHEA-COMP:11604"/>
        <dbReference type="ChEBI" id="CHEBI:15378"/>
        <dbReference type="ChEBI" id="CHEBI:29999"/>
        <dbReference type="ChEBI" id="CHEBI:30616"/>
        <dbReference type="ChEBI" id="CHEBI:83421"/>
        <dbReference type="ChEBI" id="CHEBI:456216"/>
        <dbReference type="EC" id="2.7.11.1"/>
    </reaction>
</comment>
<feature type="compositionally biased region" description="Low complexity" evidence="14">
    <location>
        <begin position="295"/>
        <end position="309"/>
    </location>
</feature>
<dbReference type="Proteomes" id="UP000193484">
    <property type="component" value="Unassembled WGS sequence"/>
</dbReference>
<keyword evidence="6" id="KW-0812">Transmembrane</keyword>
<evidence type="ECO:0000256" key="11">
    <source>
        <dbReference type="ARBA" id="ARBA00023136"/>
    </source>
</evidence>
<dbReference type="InterPro" id="IPR038232">
    <property type="entry name" value="PknH-like_Extracell_sf"/>
</dbReference>
<evidence type="ECO:0000256" key="5">
    <source>
        <dbReference type="ARBA" id="ARBA00022679"/>
    </source>
</evidence>
<evidence type="ECO:0000256" key="9">
    <source>
        <dbReference type="ARBA" id="ARBA00022840"/>
    </source>
</evidence>
<evidence type="ECO:0000256" key="10">
    <source>
        <dbReference type="ARBA" id="ARBA00022989"/>
    </source>
</evidence>
<evidence type="ECO:0000256" key="6">
    <source>
        <dbReference type="ARBA" id="ARBA00022692"/>
    </source>
</evidence>
<dbReference type="InterPro" id="IPR000719">
    <property type="entry name" value="Prot_kinase_dom"/>
</dbReference>
<dbReference type="GO" id="GO:0005886">
    <property type="term" value="C:plasma membrane"/>
    <property type="evidence" value="ECO:0007669"/>
    <property type="project" value="UniProtKB-SubCell"/>
</dbReference>
<dbReference type="PROSITE" id="PS00108">
    <property type="entry name" value="PROTEIN_KINASE_ST"/>
    <property type="match status" value="1"/>
</dbReference>
<evidence type="ECO:0000256" key="4">
    <source>
        <dbReference type="ARBA" id="ARBA00022527"/>
    </source>
</evidence>
<keyword evidence="3" id="KW-1003">Cell membrane</keyword>
<gene>
    <name evidence="15" type="ORF">AWC04_12200</name>
</gene>
<accession>A0A1X1RB08</accession>
<evidence type="ECO:0000256" key="8">
    <source>
        <dbReference type="ARBA" id="ARBA00022777"/>
    </source>
</evidence>
<evidence type="ECO:0000313" key="15">
    <source>
        <dbReference type="EMBL" id="ORV02457.1"/>
    </source>
</evidence>
<dbReference type="PANTHER" id="PTHR43289:SF6">
    <property type="entry name" value="SERINE_THREONINE-PROTEIN KINASE NEKL-3"/>
    <property type="match status" value="1"/>
</dbReference>
<name>A0A1X1RB08_MYCFA</name>
<feature type="region of interest" description="Disordered" evidence="14">
    <location>
        <begin position="347"/>
        <end position="367"/>
    </location>
</feature>
<dbReference type="CDD" id="cd14014">
    <property type="entry name" value="STKc_PknB_like"/>
    <property type="match status" value="1"/>
</dbReference>
<reference evidence="15 16" key="1">
    <citation type="submission" date="2016-01" db="EMBL/GenBank/DDBJ databases">
        <title>The new phylogeny of the genus Mycobacterium.</title>
        <authorList>
            <person name="Tarcisio F."/>
            <person name="Conor M."/>
            <person name="Antonella G."/>
            <person name="Elisabetta G."/>
            <person name="Giulia F.S."/>
            <person name="Sara T."/>
            <person name="Anna F."/>
            <person name="Clotilde B."/>
            <person name="Roberto B."/>
            <person name="Veronica D.S."/>
            <person name="Fabio R."/>
            <person name="Monica P."/>
            <person name="Olivier J."/>
            <person name="Enrico T."/>
            <person name="Nicola S."/>
        </authorList>
    </citation>
    <scope>NUCLEOTIDE SEQUENCE [LARGE SCALE GENOMIC DNA]</scope>
    <source>
        <strain evidence="15 16">DSM 44179</strain>
    </source>
</reference>
<keyword evidence="4" id="KW-0723">Serine/threonine-protein kinase</keyword>
<keyword evidence="7" id="KW-0547">Nucleotide-binding</keyword>
<evidence type="ECO:0000313" key="16">
    <source>
        <dbReference type="Proteomes" id="UP000193484"/>
    </source>
</evidence>
<evidence type="ECO:0000256" key="13">
    <source>
        <dbReference type="ARBA" id="ARBA00048679"/>
    </source>
</evidence>
<dbReference type="EC" id="2.7.11.1" evidence="2"/>